<evidence type="ECO:0000313" key="2">
    <source>
        <dbReference type="Proteomes" id="UP001165205"/>
    </source>
</evidence>
<proteinExistence type="predicted"/>
<name>A0AAN4YAC2_ASPOZ</name>
<sequence length="104" mass="11501">MRGTNSAEMLMATMLDTIGTRGCLRSSMIVCKVVGTPEGVAMIRIVGLGLPILQSRNHYFWKDITKMSQKYKDCRSGVLYTAISTLSRAADLGRKERFGSSVKH</sequence>
<evidence type="ECO:0000313" key="1">
    <source>
        <dbReference type="EMBL" id="GMG25293.1"/>
    </source>
</evidence>
<accession>A0AAN4YAC2</accession>
<gene>
    <name evidence="1" type="ORF">Aory04_000236200</name>
</gene>
<dbReference type="EMBL" id="BSYA01000017">
    <property type="protein sequence ID" value="GMG25293.1"/>
    <property type="molecule type" value="Genomic_DNA"/>
</dbReference>
<comment type="caution">
    <text evidence="1">The sequence shown here is derived from an EMBL/GenBank/DDBJ whole genome shotgun (WGS) entry which is preliminary data.</text>
</comment>
<reference evidence="1" key="1">
    <citation type="submission" date="2023-04" db="EMBL/GenBank/DDBJ databases">
        <title>Aspergillus oryzae NBRC 4228.</title>
        <authorList>
            <person name="Ichikawa N."/>
            <person name="Sato H."/>
            <person name="Tonouchi N."/>
        </authorList>
    </citation>
    <scope>NUCLEOTIDE SEQUENCE</scope>
    <source>
        <strain evidence="1">NBRC 4228</strain>
    </source>
</reference>
<organism evidence="1 2">
    <name type="scientific">Aspergillus oryzae</name>
    <name type="common">Yellow koji mold</name>
    <dbReference type="NCBI Taxonomy" id="5062"/>
    <lineage>
        <taxon>Eukaryota</taxon>
        <taxon>Fungi</taxon>
        <taxon>Dikarya</taxon>
        <taxon>Ascomycota</taxon>
        <taxon>Pezizomycotina</taxon>
        <taxon>Eurotiomycetes</taxon>
        <taxon>Eurotiomycetidae</taxon>
        <taxon>Eurotiales</taxon>
        <taxon>Aspergillaceae</taxon>
        <taxon>Aspergillus</taxon>
        <taxon>Aspergillus subgen. Circumdati</taxon>
    </lineage>
</organism>
<protein>
    <submittedName>
        <fullName evidence="1">Unnamed protein product</fullName>
    </submittedName>
</protein>
<dbReference type="Proteomes" id="UP001165205">
    <property type="component" value="Unassembled WGS sequence"/>
</dbReference>
<dbReference type="AlphaFoldDB" id="A0AAN4YAC2"/>